<evidence type="ECO:0000256" key="2">
    <source>
        <dbReference type="ARBA" id="ARBA00010740"/>
    </source>
</evidence>
<dbReference type="InterPro" id="IPR003772">
    <property type="entry name" value="YceD"/>
</dbReference>
<keyword evidence="7" id="KW-1185">Reference proteome</keyword>
<protein>
    <recommendedName>
        <fullName evidence="3">Large ribosomal RNA subunit accumulation protein YceD</fullName>
    </recommendedName>
    <alternativeName>
        <fullName evidence="5">23S rRNA accumulation protein YceD</fullName>
    </alternativeName>
</protein>
<evidence type="ECO:0000256" key="5">
    <source>
        <dbReference type="ARBA" id="ARBA00031841"/>
    </source>
</evidence>
<dbReference type="PANTHER" id="PTHR38099">
    <property type="entry name" value="LARGE RIBOSOMAL RNA SUBUNIT ACCUMULATION PROTEIN YCED"/>
    <property type="match status" value="1"/>
</dbReference>
<evidence type="ECO:0000256" key="1">
    <source>
        <dbReference type="ARBA" id="ARBA00002868"/>
    </source>
</evidence>
<gene>
    <name evidence="6" type="ORF">HUK38_07420</name>
</gene>
<dbReference type="EMBL" id="JABVCQ010000013">
    <property type="protein sequence ID" value="MBB1126060.1"/>
    <property type="molecule type" value="Genomic_DNA"/>
</dbReference>
<name>A0A839HD42_9GAMM</name>
<accession>A0A839HD42</accession>
<evidence type="ECO:0000256" key="3">
    <source>
        <dbReference type="ARBA" id="ARBA00015716"/>
    </source>
</evidence>
<comment type="similarity">
    <text evidence="2">Belongs to the DUF177 domain family.</text>
</comment>
<dbReference type="AlphaFoldDB" id="A0A839HD42"/>
<proteinExistence type="inferred from homology"/>
<dbReference type="Proteomes" id="UP000548632">
    <property type="component" value="Unassembled WGS sequence"/>
</dbReference>
<dbReference type="GO" id="GO:0042254">
    <property type="term" value="P:ribosome biogenesis"/>
    <property type="evidence" value="ECO:0007669"/>
    <property type="project" value="UniProtKB-KW"/>
</dbReference>
<evidence type="ECO:0000313" key="6">
    <source>
        <dbReference type="EMBL" id="MBB1126060.1"/>
    </source>
</evidence>
<sequence>MVVILPDLLDPWRAAARREQYAGALALAIFPRLQPLLVSTDADAAVTYQIQFGIDRDGRAVVTGTLETTLQVVCQRCLGTLALPVNATLNLALLRDLDALEQLPECYEPLLVEERLIPPHQFIEDELLLAVPAIPRHAAAEHCERWLAAQVTATEVAPPSDQNARVNPFAAALANWKAPPERL</sequence>
<reference evidence="6 7" key="1">
    <citation type="journal article" date="2020" name="Arch. Microbiol.">
        <title>The genome sequence of the giant phototrophic gammaproteobacterium Thiospirillum jenense gives insight into its physiological properties and phylogenetic relationships.</title>
        <authorList>
            <person name="Imhoff J.F."/>
            <person name="Meyer T.E."/>
            <person name="Kyndt J.A."/>
        </authorList>
    </citation>
    <scope>NUCLEOTIDE SEQUENCE [LARGE SCALE GENOMIC DNA]</scope>
    <source>
        <strain evidence="6 7">DSM 216</strain>
    </source>
</reference>
<evidence type="ECO:0000313" key="7">
    <source>
        <dbReference type="Proteomes" id="UP000548632"/>
    </source>
</evidence>
<dbReference type="Pfam" id="PF02620">
    <property type="entry name" value="YceD"/>
    <property type="match status" value="1"/>
</dbReference>
<dbReference type="GO" id="GO:0005829">
    <property type="term" value="C:cytosol"/>
    <property type="evidence" value="ECO:0007669"/>
    <property type="project" value="TreeGrafter"/>
</dbReference>
<organism evidence="6 7">
    <name type="scientific">Thiospirillum jenense</name>
    <dbReference type="NCBI Taxonomy" id="1653858"/>
    <lineage>
        <taxon>Bacteria</taxon>
        <taxon>Pseudomonadati</taxon>
        <taxon>Pseudomonadota</taxon>
        <taxon>Gammaproteobacteria</taxon>
        <taxon>Chromatiales</taxon>
        <taxon>Chromatiaceae</taxon>
        <taxon>Thiospirillum</taxon>
    </lineage>
</organism>
<dbReference type="InterPro" id="IPR039255">
    <property type="entry name" value="YceD_bac"/>
</dbReference>
<keyword evidence="4" id="KW-0690">Ribosome biogenesis</keyword>
<comment type="function">
    <text evidence="1">Plays a role in synthesis, processing and/or stability of 23S rRNA.</text>
</comment>
<dbReference type="RefSeq" id="WP_182583690.1">
    <property type="nucleotide sequence ID" value="NZ_JABVCQ010000013.1"/>
</dbReference>
<comment type="caution">
    <text evidence="6">The sequence shown here is derived from an EMBL/GenBank/DDBJ whole genome shotgun (WGS) entry which is preliminary data.</text>
</comment>
<evidence type="ECO:0000256" key="4">
    <source>
        <dbReference type="ARBA" id="ARBA00022517"/>
    </source>
</evidence>
<dbReference type="PANTHER" id="PTHR38099:SF1">
    <property type="entry name" value="LARGE RIBOSOMAL RNA SUBUNIT ACCUMULATION PROTEIN YCED"/>
    <property type="match status" value="1"/>
</dbReference>